<dbReference type="InterPro" id="IPR010994">
    <property type="entry name" value="RuvA_2-like"/>
</dbReference>
<evidence type="ECO:0000259" key="1">
    <source>
        <dbReference type="PROSITE" id="PS50126"/>
    </source>
</evidence>
<dbReference type="InterPro" id="IPR032639">
    <property type="entry name" value="Tex_YqgF"/>
</dbReference>
<dbReference type="InterPro" id="IPR041692">
    <property type="entry name" value="HHH_9"/>
</dbReference>
<dbReference type="Pfam" id="PF09371">
    <property type="entry name" value="Tex_N"/>
    <property type="match status" value="1"/>
</dbReference>
<dbReference type="Pfam" id="PF22706">
    <property type="entry name" value="Tex_central_region"/>
    <property type="match status" value="1"/>
</dbReference>
<dbReference type="InterPro" id="IPR003029">
    <property type="entry name" value="S1_domain"/>
</dbReference>
<dbReference type="AlphaFoldDB" id="A0AAJ6QNW3"/>
<dbReference type="SMART" id="SM00316">
    <property type="entry name" value="S1"/>
    <property type="match status" value="1"/>
</dbReference>
<dbReference type="Gene3D" id="1.10.3500.10">
    <property type="entry name" value="Tex N-terminal region-like"/>
    <property type="match status" value="1"/>
</dbReference>
<dbReference type="SUPFAM" id="SSF50249">
    <property type="entry name" value="Nucleic acid-binding proteins"/>
    <property type="match status" value="1"/>
</dbReference>
<dbReference type="GO" id="GO:0003729">
    <property type="term" value="F:mRNA binding"/>
    <property type="evidence" value="ECO:0007669"/>
    <property type="project" value="TreeGrafter"/>
</dbReference>
<dbReference type="FunFam" id="3.30.420.140:FF:000001">
    <property type="entry name" value="RNA-binding transcriptional accessory protein"/>
    <property type="match status" value="1"/>
</dbReference>
<sequence length="876" mass="98529">MEQKRTEPPLKRPPEIRSNPVLESIALVAPAVSHEPFQIDVRLGPKIKSAMQKKPALKRLSKSPLKKKARTKTVVTKKTPTVEQPPIIKTEPECSQRTEDVDREHLLGTTIDVDDQLVSPLMSDGLWDIFEIVSKRCATNYTVVRSIIGMIDKGFTLPFICRYRRDQSGGLSPEVIQSIREEYSTLVEVRKKAKALVTKLGNEGNNDEGLKQAILSSRTLEELNTIMEPMKQKGRKTHAARARSIGLDAIAMPIWREQKTLRDFSLEKFIDPSVPGKADSSDLLQSIRYILADELRRSRAVLDLMEDISRQEAELHVKQKKQAKSQKVFTGKECSDNFRDYFDFARKVSAMESHQILAINRGEQQGFLSVNVHLTMVCEKHFKKCLEEQFHERCLLDPATRKLIRDAVDDSFDRLCKPYISRVARTHLKDRAEKEALTVFSCNLRALLMTPPVRGESVLGIDPGFTNGCKLAVISKSGDLLESAMMYLKSRPEQVLVNLVLKHRCHLIAVGDGKGCREVKRLISSCNERRLFGDQPVRFTTVREAGVSIYSVSKAAEEELPGLDCFVRGAVVIARRLQDPLVEFIKVEPKNLGVGMYQHDINESRLKEALQSTVVECVSYVGVDVNVCPEFLLRQVAGLNATAAKNIIAHRKQNGPFNNREQLQLVPHIGPKRYEQCAGFVKILPETLKQCLDDSLIVVKVKKPNEKAISEELEPLDSTIIHPESYDLTRKIISHLGLDVRCIGTQNFIDRVKERAKADELVRMFDSTLLTVELILKALKVKRNSDVRDEGCAPIFNAGNINMANIQIGQKLSGRVENVVPFGAFVDIAMDKDALIHNGQLGAARGIIKLGDIVECRVIKKDAERQRISLAFESFR</sequence>
<dbReference type="Gene3D" id="3.30.420.140">
    <property type="entry name" value="YqgF/RNase H-like domain"/>
    <property type="match status" value="1"/>
</dbReference>
<dbReference type="Pfam" id="PF00575">
    <property type="entry name" value="S1"/>
    <property type="match status" value="1"/>
</dbReference>
<dbReference type="GeneID" id="100902916"/>
<keyword evidence="2" id="KW-1185">Reference proteome</keyword>
<dbReference type="SUPFAM" id="SSF53098">
    <property type="entry name" value="Ribonuclease H-like"/>
    <property type="match status" value="1"/>
</dbReference>
<reference evidence="3" key="1">
    <citation type="submission" date="2025-08" db="UniProtKB">
        <authorList>
            <consortium name="RefSeq"/>
        </authorList>
    </citation>
    <scope>IDENTIFICATION</scope>
</reference>
<dbReference type="Gene3D" id="1.10.150.310">
    <property type="entry name" value="Tex RuvX-like domain-like"/>
    <property type="match status" value="1"/>
</dbReference>
<dbReference type="InterPro" id="IPR055179">
    <property type="entry name" value="Tex-like_central_region"/>
</dbReference>
<dbReference type="RefSeq" id="XP_003739051.1">
    <property type="nucleotide sequence ID" value="XM_003739003.3"/>
</dbReference>
<dbReference type="PROSITE" id="PS50126">
    <property type="entry name" value="S1"/>
    <property type="match status" value="1"/>
</dbReference>
<gene>
    <name evidence="3" type="primary">LOC100902916</name>
</gene>
<dbReference type="PANTHER" id="PTHR10724:SF10">
    <property type="entry name" value="S1 RNA-BINDING DOMAIN-CONTAINING PROTEIN 1"/>
    <property type="match status" value="1"/>
</dbReference>
<dbReference type="InterPro" id="IPR018974">
    <property type="entry name" value="Tex-like_N"/>
</dbReference>
<dbReference type="Gene3D" id="1.10.10.650">
    <property type="entry name" value="RuvA domain 2-like"/>
    <property type="match status" value="1"/>
</dbReference>
<protein>
    <submittedName>
        <fullName evidence="3">S1 RNA-binding domain-containing protein 1</fullName>
    </submittedName>
</protein>
<dbReference type="InterPro" id="IPR023323">
    <property type="entry name" value="Tex-like_dom_sf"/>
</dbReference>
<dbReference type="InterPro" id="IPR012337">
    <property type="entry name" value="RNaseH-like_sf"/>
</dbReference>
<dbReference type="GO" id="GO:0006412">
    <property type="term" value="P:translation"/>
    <property type="evidence" value="ECO:0007669"/>
    <property type="project" value="TreeGrafter"/>
</dbReference>
<dbReference type="InterPro" id="IPR050437">
    <property type="entry name" value="Ribos_protein_bS1-like"/>
</dbReference>
<proteinExistence type="predicted"/>
<organism evidence="2 3">
    <name type="scientific">Galendromus occidentalis</name>
    <name type="common">western predatory mite</name>
    <dbReference type="NCBI Taxonomy" id="34638"/>
    <lineage>
        <taxon>Eukaryota</taxon>
        <taxon>Metazoa</taxon>
        <taxon>Ecdysozoa</taxon>
        <taxon>Arthropoda</taxon>
        <taxon>Chelicerata</taxon>
        <taxon>Arachnida</taxon>
        <taxon>Acari</taxon>
        <taxon>Parasitiformes</taxon>
        <taxon>Mesostigmata</taxon>
        <taxon>Gamasina</taxon>
        <taxon>Phytoseioidea</taxon>
        <taxon>Phytoseiidae</taxon>
        <taxon>Typhlodrominae</taxon>
        <taxon>Galendromus</taxon>
    </lineage>
</organism>
<dbReference type="Gene3D" id="2.40.50.140">
    <property type="entry name" value="Nucleic acid-binding proteins"/>
    <property type="match status" value="1"/>
</dbReference>
<dbReference type="Pfam" id="PF16921">
    <property type="entry name" value="Tex_YqgF"/>
    <property type="match status" value="1"/>
</dbReference>
<dbReference type="InterPro" id="IPR023319">
    <property type="entry name" value="Tex-like_HTH_dom_sf"/>
</dbReference>
<evidence type="ECO:0000313" key="2">
    <source>
        <dbReference type="Proteomes" id="UP000694867"/>
    </source>
</evidence>
<dbReference type="InterPro" id="IPR037027">
    <property type="entry name" value="YqgF/RNaseH-like_dom_sf"/>
</dbReference>
<dbReference type="PANTHER" id="PTHR10724">
    <property type="entry name" value="30S RIBOSOMAL PROTEIN S1"/>
    <property type="match status" value="1"/>
</dbReference>
<dbReference type="InterPro" id="IPR012340">
    <property type="entry name" value="NA-bd_OB-fold"/>
</dbReference>
<dbReference type="Proteomes" id="UP000694867">
    <property type="component" value="Unplaced"/>
</dbReference>
<dbReference type="SMART" id="SM00732">
    <property type="entry name" value="YqgFc"/>
    <property type="match status" value="1"/>
</dbReference>
<feature type="domain" description="S1 motif" evidence="1">
    <location>
        <begin position="809"/>
        <end position="873"/>
    </location>
</feature>
<dbReference type="Pfam" id="PF17674">
    <property type="entry name" value="HHH_9"/>
    <property type="match status" value="1"/>
</dbReference>
<dbReference type="GO" id="GO:0003735">
    <property type="term" value="F:structural constituent of ribosome"/>
    <property type="evidence" value="ECO:0007669"/>
    <property type="project" value="TreeGrafter"/>
</dbReference>
<accession>A0AAJ6QNW3</accession>
<dbReference type="InterPro" id="IPR006641">
    <property type="entry name" value="YqgF/RNaseH-like_dom"/>
</dbReference>
<dbReference type="SUPFAM" id="SSF158832">
    <property type="entry name" value="Tex N-terminal region-like"/>
    <property type="match status" value="1"/>
</dbReference>
<name>A0AAJ6QNW3_9ACAR</name>
<evidence type="ECO:0000313" key="3">
    <source>
        <dbReference type="RefSeq" id="XP_003739051.1"/>
    </source>
</evidence>
<dbReference type="GO" id="GO:0006139">
    <property type="term" value="P:nucleobase-containing compound metabolic process"/>
    <property type="evidence" value="ECO:0007669"/>
    <property type="project" value="InterPro"/>
</dbReference>
<dbReference type="SUPFAM" id="SSF47781">
    <property type="entry name" value="RuvA domain 2-like"/>
    <property type="match status" value="2"/>
</dbReference>
<dbReference type="KEGG" id="goe:100902916"/>
<dbReference type="Pfam" id="PF12836">
    <property type="entry name" value="HHH_3"/>
    <property type="match status" value="1"/>
</dbReference>